<dbReference type="InterPro" id="IPR029188">
    <property type="entry name" value="Rrp14_N"/>
</dbReference>
<dbReference type="Pfam" id="PF15459">
    <property type="entry name" value="RRP14"/>
    <property type="match status" value="1"/>
</dbReference>
<dbReference type="AlphaFoldDB" id="A0A167N6I0"/>
<evidence type="ECO:0000256" key="1">
    <source>
        <dbReference type="SAM" id="MobiDB-lite"/>
    </source>
</evidence>
<feature type="compositionally biased region" description="Basic and acidic residues" evidence="1">
    <location>
        <begin position="280"/>
        <end position="297"/>
    </location>
</feature>
<reference evidence="4" key="1">
    <citation type="submission" date="2015-06" db="EMBL/GenBank/DDBJ databases">
        <title>Expansion of signal transduction pathways in fungi by whole-genome duplication.</title>
        <authorList>
            <consortium name="DOE Joint Genome Institute"/>
            <person name="Corrochano L.M."/>
            <person name="Kuo A."/>
            <person name="Marcet-Houben M."/>
            <person name="Polaino S."/>
            <person name="Salamov A."/>
            <person name="Villalobos J.M."/>
            <person name="Alvarez M.I."/>
            <person name="Avalos J."/>
            <person name="Benito E.P."/>
            <person name="Benoit I."/>
            <person name="Burger G."/>
            <person name="Camino L.P."/>
            <person name="Canovas D."/>
            <person name="Cerda-Olmedo E."/>
            <person name="Cheng J.-F."/>
            <person name="Dominguez A."/>
            <person name="Elias M."/>
            <person name="Eslava A.P."/>
            <person name="Glaser F."/>
            <person name="Grimwood J."/>
            <person name="Gutierrez G."/>
            <person name="Heitman J."/>
            <person name="Henrissat B."/>
            <person name="Iturriaga E.A."/>
            <person name="Lang B.F."/>
            <person name="Lavin J.L."/>
            <person name="Lee S."/>
            <person name="Li W."/>
            <person name="Lindquist E."/>
            <person name="Lopez-Garcia S."/>
            <person name="Luque E.M."/>
            <person name="Marcos A.T."/>
            <person name="Martin J."/>
            <person name="McCluskey K."/>
            <person name="Medina H.R."/>
            <person name="Miralles-Duran A."/>
            <person name="Miyazaki A."/>
            <person name="Munoz-Torres E."/>
            <person name="Oguiza J.A."/>
            <person name="Ohm R."/>
            <person name="Olmedo M."/>
            <person name="Orejas M."/>
            <person name="Ortiz-Castellanos L."/>
            <person name="Pisabarro A.G."/>
            <person name="Rodriguez-Romero J."/>
            <person name="Ruiz-Herrera J."/>
            <person name="Ruiz-Vazquez R."/>
            <person name="Sanz C."/>
            <person name="Schackwitz W."/>
            <person name="Schmutz J."/>
            <person name="Shahriari M."/>
            <person name="Shelest E."/>
            <person name="Silva-Franco F."/>
            <person name="Soanes D."/>
            <person name="Syed K."/>
            <person name="Tagua V.G."/>
            <person name="Talbot N.J."/>
            <person name="Thon M."/>
            <person name="De vries R.P."/>
            <person name="Wiebenga A."/>
            <person name="Yadav J.S."/>
            <person name="Braun E.L."/>
            <person name="Baker S."/>
            <person name="Garre V."/>
            <person name="Horwitz B."/>
            <person name="Torres-Martinez S."/>
            <person name="Idnurm A."/>
            <person name="Herrera-Estrella A."/>
            <person name="Gabaldon T."/>
            <person name="Grigoriev I.V."/>
        </authorList>
    </citation>
    <scope>NUCLEOTIDE SEQUENCE [LARGE SCALE GENOMIC DNA]</scope>
    <source>
        <strain evidence="4">NRRL 1555(-)</strain>
    </source>
</reference>
<dbReference type="Proteomes" id="UP000077315">
    <property type="component" value="Unassembled WGS sequence"/>
</dbReference>
<sequence length="338" mass="38271">MVHEQLLDSLNARLSAHSRTFETLLQLIPTNYLTVKQEKAHNESKYMHNKRKRQSEHALRHAQKKRKQRSKAEKLWAEETDASTDVDCDTASVASSVASSITSSVASSVNSCDFDPFDQNFNACKHTMTLPMAVQADILQPMRNKDTTELRNQLHQRIVALRQKRNAPGSDTPKARSREEVLAKQLKWKEDQKRIKAEKSKARALALLYKPIQLTRTTLSSVSQPPKDSTIDVKPSNSVPTNTLHTKDTSSIKDPLATNSNIKDLPLTKETLKNIHKVEHGFSTKEILPHPKQDNPKRHFGPKSSSDHKKKQKGGRAGFEGAVRRKTEKQRKQKKQSL</sequence>
<feature type="compositionally biased region" description="Basic residues" evidence="1">
    <location>
        <begin position="47"/>
        <end position="69"/>
    </location>
</feature>
<accession>A0A167N6I0</accession>
<dbReference type="OrthoDB" id="444809at2759"/>
<evidence type="ECO:0000313" key="3">
    <source>
        <dbReference type="EMBL" id="OAD75134.1"/>
    </source>
</evidence>
<keyword evidence="4" id="KW-1185">Reference proteome</keyword>
<dbReference type="EMBL" id="KV440978">
    <property type="protein sequence ID" value="OAD75134.1"/>
    <property type="molecule type" value="Genomic_DNA"/>
</dbReference>
<protein>
    <recommendedName>
        <fullName evidence="2">Ribosomal RNA-processing protein 14 N-terminal domain-containing protein</fullName>
    </recommendedName>
</protein>
<dbReference type="STRING" id="763407.A0A167N6I0"/>
<feature type="region of interest" description="Disordered" evidence="1">
    <location>
        <begin position="39"/>
        <end position="78"/>
    </location>
</feature>
<feature type="compositionally biased region" description="Basic residues" evidence="1">
    <location>
        <begin position="324"/>
        <end position="338"/>
    </location>
</feature>
<feature type="region of interest" description="Disordered" evidence="1">
    <location>
        <begin position="218"/>
        <end position="260"/>
    </location>
</feature>
<name>A0A167N6I0_PHYB8</name>
<dbReference type="VEuPathDB" id="FungiDB:PHYBLDRAFT_67896"/>
<feature type="region of interest" description="Disordered" evidence="1">
    <location>
        <begin position="280"/>
        <end position="338"/>
    </location>
</feature>
<feature type="compositionally biased region" description="Polar residues" evidence="1">
    <location>
        <begin position="218"/>
        <end position="227"/>
    </location>
</feature>
<feature type="compositionally biased region" description="Polar residues" evidence="1">
    <location>
        <begin position="235"/>
        <end position="244"/>
    </location>
</feature>
<dbReference type="GeneID" id="29002768"/>
<evidence type="ECO:0000259" key="2">
    <source>
        <dbReference type="Pfam" id="PF15459"/>
    </source>
</evidence>
<evidence type="ECO:0000313" key="4">
    <source>
        <dbReference type="Proteomes" id="UP000077315"/>
    </source>
</evidence>
<dbReference type="InParanoid" id="A0A167N6I0"/>
<organism evidence="3 4">
    <name type="scientific">Phycomyces blakesleeanus (strain ATCC 8743b / DSM 1359 / FGSC 10004 / NBRC 33097 / NRRL 1555)</name>
    <dbReference type="NCBI Taxonomy" id="763407"/>
    <lineage>
        <taxon>Eukaryota</taxon>
        <taxon>Fungi</taxon>
        <taxon>Fungi incertae sedis</taxon>
        <taxon>Mucoromycota</taxon>
        <taxon>Mucoromycotina</taxon>
        <taxon>Mucoromycetes</taxon>
        <taxon>Mucorales</taxon>
        <taxon>Phycomycetaceae</taxon>
        <taxon>Phycomyces</taxon>
    </lineage>
</organism>
<feature type="domain" description="Ribosomal RNA-processing protein 14 N-terminal" evidence="2">
    <location>
        <begin position="13"/>
        <end position="68"/>
    </location>
</feature>
<proteinExistence type="predicted"/>
<dbReference type="RefSeq" id="XP_018293174.1">
    <property type="nucleotide sequence ID" value="XM_018441862.1"/>
</dbReference>
<gene>
    <name evidence="3" type="ORF">PHYBLDRAFT_67896</name>
</gene>